<proteinExistence type="predicted"/>
<protein>
    <recommendedName>
        <fullName evidence="2">Protein kinase domain-containing protein</fullName>
    </recommendedName>
</protein>
<dbReference type="SUPFAM" id="SSF56112">
    <property type="entry name" value="Protein kinase-like (PK-like)"/>
    <property type="match status" value="1"/>
</dbReference>
<dbReference type="InterPro" id="IPR011009">
    <property type="entry name" value="Kinase-like_dom_sf"/>
</dbReference>
<reference evidence="1" key="1">
    <citation type="journal article" date="2020" name="Nature">
        <title>Giant virus diversity and host interactions through global metagenomics.</title>
        <authorList>
            <person name="Schulz F."/>
            <person name="Roux S."/>
            <person name="Paez-Espino D."/>
            <person name="Jungbluth S."/>
            <person name="Walsh D.A."/>
            <person name="Denef V.J."/>
            <person name="McMahon K.D."/>
            <person name="Konstantinidis K.T."/>
            <person name="Eloe-Fadrosh E.A."/>
            <person name="Kyrpides N.C."/>
            <person name="Woyke T."/>
        </authorList>
    </citation>
    <scope>NUCLEOTIDE SEQUENCE</scope>
    <source>
        <strain evidence="1">GVMAG-M-3300023174-116</strain>
    </source>
</reference>
<sequence>MEQSTIYNMNSDSTSKTDETYNGLIFFRKYGPPCTKCTKSHAYSNKVERAIVKILMEHPHPNIVTYYDVTDDYITMEQLCTEKSASCYVGLEPMSYNDLIEIQEVMENVKTYLQGLGIMYVDWKFDNLAKSVDGVYKLFDFDASGLVDLNNQQWILEPQHYWNYNEALKNGCITPKTIDDWGFNYNIIENGFKLVE</sequence>
<evidence type="ECO:0008006" key="2">
    <source>
        <dbReference type="Google" id="ProtNLM"/>
    </source>
</evidence>
<dbReference type="AlphaFoldDB" id="A0A6C0D537"/>
<dbReference type="EMBL" id="MN739535">
    <property type="protein sequence ID" value="QHT11637.1"/>
    <property type="molecule type" value="Genomic_DNA"/>
</dbReference>
<accession>A0A6C0D537</accession>
<dbReference type="Gene3D" id="1.10.510.10">
    <property type="entry name" value="Transferase(Phosphotransferase) domain 1"/>
    <property type="match status" value="1"/>
</dbReference>
<name>A0A6C0D537_9ZZZZ</name>
<organism evidence="1">
    <name type="scientific">viral metagenome</name>
    <dbReference type="NCBI Taxonomy" id="1070528"/>
    <lineage>
        <taxon>unclassified sequences</taxon>
        <taxon>metagenomes</taxon>
        <taxon>organismal metagenomes</taxon>
    </lineage>
</organism>
<evidence type="ECO:0000313" key="1">
    <source>
        <dbReference type="EMBL" id="QHT11637.1"/>
    </source>
</evidence>